<evidence type="ECO:0000313" key="2">
    <source>
        <dbReference type="EMBL" id="GAA1716974.1"/>
    </source>
</evidence>
<organism evidence="2 3">
    <name type="scientific">Isoptericola hypogeus</name>
    <dbReference type="NCBI Taxonomy" id="300179"/>
    <lineage>
        <taxon>Bacteria</taxon>
        <taxon>Bacillati</taxon>
        <taxon>Actinomycetota</taxon>
        <taxon>Actinomycetes</taxon>
        <taxon>Micrococcales</taxon>
        <taxon>Promicromonosporaceae</taxon>
        <taxon>Isoptericola</taxon>
    </lineage>
</organism>
<dbReference type="InterPro" id="IPR029062">
    <property type="entry name" value="Class_I_gatase-like"/>
</dbReference>
<name>A0ABN2J2Y9_9MICO</name>
<dbReference type="PANTHER" id="PTHR40469:SF2">
    <property type="entry name" value="GALACTOSE-BINDING DOMAIN-LIKE SUPERFAMILY PROTEIN"/>
    <property type="match status" value="1"/>
</dbReference>
<proteinExistence type="predicted"/>
<accession>A0ABN2J2Y9</accession>
<dbReference type="EMBL" id="BAAAPM010000003">
    <property type="protein sequence ID" value="GAA1716974.1"/>
    <property type="molecule type" value="Genomic_DNA"/>
</dbReference>
<dbReference type="Pfam" id="PF06283">
    <property type="entry name" value="ThuA"/>
    <property type="match status" value="1"/>
</dbReference>
<evidence type="ECO:0000313" key="3">
    <source>
        <dbReference type="Proteomes" id="UP001501138"/>
    </source>
</evidence>
<dbReference type="SUPFAM" id="SSF52317">
    <property type="entry name" value="Class I glutamine amidotransferase-like"/>
    <property type="match status" value="1"/>
</dbReference>
<dbReference type="InterPro" id="IPR029010">
    <property type="entry name" value="ThuA-like"/>
</dbReference>
<protein>
    <recommendedName>
        <fullName evidence="1">ThuA-like domain-containing protein</fullName>
    </recommendedName>
</protein>
<dbReference type="Gene3D" id="3.40.50.880">
    <property type="match status" value="1"/>
</dbReference>
<sequence>MSHSATTHPDSALPRAARILVLAGRGRHEDPWHDHAATSHRLALLLAGLDVGGRPADVAVRSTFPGALDDLDDVDLLVVNAGTSWPGLREAGIGPDDAAWAPFHDRLEAWARAGGRLLAVHQSANAFGDRPGWEEVLGGRWVPGTSYHPPFGPATVALAAGTHPVTEGLGAVEVDDERYCRLRVSPESQVLGWVTDDDGERHPAVWVADAHGGRTVYSGLGHDARAYDSPSHSALLLRAASWLLEA</sequence>
<gene>
    <name evidence="2" type="ORF">GCM10009809_11250</name>
</gene>
<dbReference type="RefSeq" id="WP_344246483.1">
    <property type="nucleotide sequence ID" value="NZ_BAAAPM010000003.1"/>
</dbReference>
<feature type="domain" description="ThuA-like" evidence="1">
    <location>
        <begin position="103"/>
        <end position="242"/>
    </location>
</feature>
<dbReference type="PANTHER" id="PTHR40469">
    <property type="entry name" value="SECRETED GLYCOSYL HYDROLASE"/>
    <property type="match status" value="1"/>
</dbReference>
<keyword evidence="3" id="KW-1185">Reference proteome</keyword>
<dbReference type="Proteomes" id="UP001501138">
    <property type="component" value="Unassembled WGS sequence"/>
</dbReference>
<evidence type="ECO:0000259" key="1">
    <source>
        <dbReference type="Pfam" id="PF06283"/>
    </source>
</evidence>
<reference evidence="2 3" key="1">
    <citation type="journal article" date="2019" name="Int. J. Syst. Evol. Microbiol.">
        <title>The Global Catalogue of Microorganisms (GCM) 10K type strain sequencing project: providing services to taxonomists for standard genome sequencing and annotation.</title>
        <authorList>
            <consortium name="The Broad Institute Genomics Platform"/>
            <consortium name="The Broad Institute Genome Sequencing Center for Infectious Disease"/>
            <person name="Wu L."/>
            <person name="Ma J."/>
        </authorList>
    </citation>
    <scope>NUCLEOTIDE SEQUENCE [LARGE SCALE GENOMIC DNA]</scope>
    <source>
        <strain evidence="2 3">JCM 15589</strain>
    </source>
</reference>
<comment type="caution">
    <text evidence="2">The sequence shown here is derived from an EMBL/GenBank/DDBJ whole genome shotgun (WGS) entry which is preliminary data.</text>
</comment>